<dbReference type="PANTHER" id="PTHR10796:SF92">
    <property type="entry name" value="PATCHED-RELATED, ISOFORM A"/>
    <property type="match status" value="1"/>
</dbReference>
<evidence type="ECO:0000313" key="12">
    <source>
        <dbReference type="Proteomes" id="UP000014760"/>
    </source>
</evidence>
<evidence type="ECO:0000256" key="2">
    <source>
        <dbReference type="ARBA" id="ARBA00005585"/>
    </source>
</evidence>
<dbReference type="EnsemblMetazoa" id="CapteT90024">
    <property type="protein sequence ID" value="CapteP90024"/>
    <property type="gene ID" value="CapteG90024"/>
</dbReference>
<dbReference type="Gene3D" id="1.20.1640.10">
    <property type="entry name" value="Multidrug efflux transporter AcrB transmembrane domain"/>
    <property type="match status" value="2"/>
</dbReference>
<organism evidence="10">
    <name type="scientific">Capitella teleta</name>
    <name type="common">Polychaete worm</name>
    <dbReference type="NCBI Taxonomy" id="283909"/>
    <lineage>
        <taxon>Eukaryota</taxon>
        <taxon>Metazoa</taxon>
        <taxon>Spiralia</taxon>
        <taxon>Lophotrochozoa</taxon>
        <taxon>Annelida</taxon>
        <taxon>Polychaeta</taxon>
        <taxon>Sedentaria</taxon>
        <taxon>Scolecida</taxon>
        <taxon>Capitellidae</taxon>
        <taxon>Capitella</taxon>
    </lineage>
</organism>
<reference evidence="10 12" key="2">
    <citation type="journal article" date="2013" name="Nature">
        <title>Insights into bilaterian evolution from three spiralian genomes.</title>
        <authorList>
            <person name="Simakov O."/>
            <person name="Marletaz F."/>
            <person name="Cho S.J."/>
            <person name="Edsinger-Gonzales E."/>
            <person name="Havlak P."/>
            <person name="Hellsten U."/>
            <person name="Kuo D.H."/>
            <person name="Larsson T."/>
            <person name="Lv J."/>
            <person name="Arendt D."/>
            <person name="Savage R."/>
            <person name="Osoegawa K."/>
            <person name="de Jong P."/>
            <person name="Grimwood J."/>
            <person name="Chapman J.A."/>
            <person name="Shapiro H."/>
            <person name="Aerts A."/>
            <person name="Otillar R.P."/>
            <person name="Terry A.Y."/>
            <person name="Boore J.L."/>
            <person name="Grigoriev I.V."/>
            <person name="Lindberg D.R."/>
            <person name="Seaver E.C."/>
            <person name="Weisblat D.A."/>
            <person name="Putnam N.H."/>
            <person name="Rokhsar D.S."/>
        </authorList>
    </citation>
    <scope>NUCLEOTIDE SEQUENCE</scope>
    <source>
        <strain evidence="10 12">I ESC-2004</strain>
    </source>
</reference>
<evidence type="ECO:0000259" key="9">
    <source>
        <dbReference type="PROSITE" id="PS50156"/>
    </source>
</evidence>
<reference evidence="11" key="3">
    <citation type="submission" date="2015-06" db="UniProtKB">
        <authorList>
            <consortium name="EnsemblMetazoa"/>
        </authorList>
    </citation>
    <scope>IDENTIFICATION</scope>
</reference>
<feature type="domain" description="SSD" evidence="9">
    <location>
        <begin position="30"/>
        <end position="187"/>
    </location>
</feature>
<dbReference type="STRING" id="283909.R7UXI0"/>
<keyword evidence="12" id="KW-1185">Reference proteome</keyword>
<gene>
    <name evidence="10" type="ORF">CAPTEDRAFT_90024</name>
</gene>
<dbReference type="EMBL" id="KB299334">
    <property type="protein sequence ID" value="ELU08091.1"/>
    <property type="molecule type" value="Genomic_DNA"/>
</dbReference>
<dbReference type="InterPro" id="IPR003392">
    <property type="entry name" value="PTHD_SSD"/>
</dbReference>
<evidence type="ECO:0000256" key="1">
    <source>
        <dbReference type="ARBA" id="ARBA00004141"/>
    </source>
</evidence>
<feature type="transmembrane region" description="Helical" evidence="8">
    <location>
        <begin position="586"/>
        <end position="608"/>
    </location>
</feature>
<dbReference type="AlphaFoldDB" id="R7UXI0"/>
<protein>
    <recommendedName>
        <fullName evidence="9">SSD domain-containing protein</fullName>
    </recommendedName>
</protein>
<evidence type="ECO:0000256" key="8">
    <source>
        <dbReference type="SAM" id="Phobius"/>
    </source>
</evidence>
<sequence>MSLFSSPFLDLRFVASKSLDFESQDQVIQDTKFLGFGILAIVVFALFTGSGGNCVTNHTNLALTGVVAALMSMLAAFGLLGLMGAKIVSLCGVMPFLILGIGTDDMFQLMTEWRQGNVRDSVEERMAHTLRSAAVAITVTSLTDLIAFCIGATCPYYSVRSFCVCSGLGILICYVNQLTFFCGCLALHAKRVEASRHCLACCKVKSQSEMEDDRSHPLAIRLCAGHPPRRIGEEGGACKRISKVIYTYYPRFILHWASKLGVLFLFVLYIGVSILGTTRVEEGLDSSMLSSHDSYYHKFAEWDAKYFPLDGSQVSFTIDHPMTYFRPGVRRHINHVTRSAEMTPFVVNGSTRSWLEAFYQHLTATNSSNPDGEAGFISSVISFIEEHTVYTNDVVISDDRSSILSSRIYVQCRKLSANMQSEMLLQLRRVANSSPFLMLTFGPDFPLYEHNLTIMRNTLLPVGVTLIGMLFVALVFVPHPIAVTCITISMISIVLGMVSFLSFWGLALSAITTIQIILSIGICVSFTIHMCHAFMTATGKNRNERVTVALEKVGVPILNGALASLFCALMVAFGSSIVFISFFKTMILVCTLGLLHSVVFLPVMLSFFGPRRTSKPRVFIPVSASSRSLQDTYRANSIIRPPPSTARTRPSPMKKMSVDSQTPLTYGDAMLDEDDEEEFCGGNLQLTLGDDDESLSGSESVRCKKNASLKRKVSFGRVSIGSTEGAPVEATVSRTSETASIVSKPSASNIETIEEEEDIAELEV</sequence>
<name>R7UXI0_CAPTE</name>
<dbReference type="PANTHER" id="PTHR10796">
    <property type="entry name" value="PATCHED-RELATED"/>
    <property type="match status" value="1"/>
</dbReference>
<feature type="transmembrane region" description="Helical" evidence="8">
    <location>
        <begin position="260"/>
        <end position="280"/>
    </location>
</feature>
<keyword evidence="6" id="KW-0325">Glycoprotein</keyword>
<dbReference type="HOGENOM" id="CLU_002359_4_1_1"/>
<evidence type="ECO:0000256" key="7">
    <source>
        <dbReference type="SAM" id="MobiDB-lite"/>
    </source>
</evidence>
<evidence type="ECO:0000256" key="6">
    <source>
        <dbReference type="ARBA" id="ARBA00023180"/>
    </source>
</evidence>
<feature type="transmembrane region" description="Helical" evidence="8">
    <location>
        <begin position="513"/>
        <end position="535"/>
    </location>
</feature>
<feature type="region of interest" description="Disordered" evidence="7">
    <location>
        <begin position="637"/>
        <end position="660"/>
    </location>
</feature>
<feature type="transmembrane region" description="Helical" evidence="8">
    <location>
        <begin position="458"/>
        <end position="477"/>
    </location>
</feature>
<comment type="subcellular location">
    <subcellularLocation>
        <location evidence="1">Membrane</location>
        <topology evidence="1">Multi-pass membrane protein</topology>
    </subcellularLocation>
</comment>
<feature type="transmembrane region" description="Helical" evidence="8">
    <location>
        <begin position="556"/>
        <end position="580"/>
    </location>
</feature>
<evidence type="ECO:0000256" key="4">
    <source>
        <dbReference type="ARBA" id="ARBA00022989"/>
    </source>
</evidence>
<feature type="transmembrane region" description="Helical" evidence="8">
    <location>
        <begin position="484"/>
        <end position="507"/>
    </location>
</feature>
<evidence type="ECO:0000256" key="5">
    <source>
        <dbReference type="ARBA" id="ARBA00023136"/>
    </source>
</evidence>
<proteinExistence type="inferred from homology"/>
<feature type="transmembrane region" description="Helical" evidence="8">
    <location>
        <begin position="33"/>
        <end position="49"/>
    </location>
</feature>
<evidence type="ECO:0000256" key="3">
    <source>
        <dbReference type="ARBA" id="ARBA00022692"/>
    </source>
</evidence>
<comment type="similarity">
    <text evidence="2">Belongs to the patched family.</text>
</comment>
<dbReference type="InterPro" id="IPR000731">
    <property type="entry name" value="SSD"/>
</dbReference>
<evidence type="ECO:0000313" key="10">
    <source>
        <dbReference type="EMBL" id="ELU08091.1"/>
    </source>
</evidence>
<dbReference type="InterPro" id="IPR051697">
    <property type="entry name" value="Patched_domain-protein"/>
</dbReference>
<dbReference type="OMA" id="KIWIAIF"/>
<dbReference type="OrthoDB" id="6510177at2759"/>
<keyword evidence="5 8" id="KW-0472">Membrane</keyword>
<feature type="transmembrane region" description="Helical" evidence="8">
    <location>
        <begin position="128"/>
        <end position="153"/>
    </location>
</feature>
<dbReference type="Pfam" id="PF02460">
    <property type="entry name" value="Patched"/>
    <property type="match status" value="1"/>
</dbReference>
<dbReference type="Proteomes" id="UP000014760">
    <property type="component" value="Unassembled WGS sequence"/>
</dbReference>
<accession>R7UXI0</accession>
<feature type="transmembrane region" description="Helical" evidence="8">
    <location>
        <begin position="61"/>
        <end position="81"/>
    </location>
</feature>
<dbReference type="EMBL" id="AMQN01006847">
    <property type="status" value="NOT_ANNOTATED_CDS"/>
    <property type="molecule type" value="Genomic_DNA"/>
</dbReference>
<keyword evidence="4 8" id="KW-1133">Transmembrane helix</keyword>
<reference evidence="12" key="1">
    <citation type="submission" date="2012-12" db="EMBL/GenBank/DDBJ databases">
        <authorList>
            <person name="Hellsten U."/>
            <person name="Grimwood J."/>
            <person name="Chapman J.A."/>
            <person name="Shapiro H."/>
            <person name="Aerts A."/>
            <person name="Otillar R.P."/>
            <person name="Terry A.Y."/>
            <person name="Boore J.L."/>
            <person name="Simakov O."/>
            <person name="Marletaz F."/>
            <person name="Cho S.-J."/>
            <person name="Edsinger-Gonzales E."/>
            <person name="Havlak P."/>
            <person name="Kuo D.-H."/>
            <person name="Larsson T."/>
            <person name="Lv J."/>
            <person name="Arendt D."/>
            <person name="Savage R."/>
            <person name="Osoegawa K."/>
            <person name="de Jong P."/>
            <person name="Lindberg D.R."/>
            <person name="Seaver E.C."/>
            <person name="Weisblat D.A."/>
            <person name="Putnam N.H."/>
            <person name="Grigoriev I.V."/>
            <person name="Rokhsar D.S."/>
        </authorList>
    </citation>
    <scope>NUCLEOTIDE SEQUENCE</scope>
    <source>
        <strain evidence="12">I ESC-2004</strain>
    </source>
</reference>
<dbReference type="FunCoup" id="R7UXI0">
    <property type="interactions" value="1"/>
</dbReference>
<evidence type="ECO:0000313" key="11">
    <source>
        <dbReference type="EnsemblMetazoa" id="CapteP90024"/>
    </source>
</evidence>
<keyword evidence="3 8" id="KW-0812">Transmembrane</keyword>
<dbReference type="PROSITE" id="PS50156">
    <property type="entry name" value="SSD"/>
    <property type="match status" value="1"/>
</dbReference>
<dbReference type="SUPFAM" id="SSF82866">
    <property type="entry name" value="Multidrug efflux transporter AcrB transmembrane domain"/>
    <property type="match status" value="2"/>
</dbReference>
<feature type="transmembrane region" description="Helical" evidence="8">
    <location>
        <begin position="159"/>
        <end position="187"/>
    </location>
</feature>
<dbReference type="GO" id="GO:0016020">
    <property type="term" value="C:membrane"/>
    <property type="evidence" value="ECO:0007669"/>
    <property type="project" value="UniProtKB-SubCell"/>
</dbReference>